<evidence type="ECO:0000313" key="1">
    <source>
        <dbReference type="EMBL" id="ACS43386.1"/>
    </source>
</evidence>
<dbReference type="HOGENOM" id="CLU_1756713_0_0_5"/>
<organism evidence="1 2">
    <name type="scientific">Methylorubrum extorquens (strain ATCC 14718 / DSM 1338 / JCM 2805 / NCIMB 9133 / AM1)</name>
    <name type="common">Methylobacterium extorquens</name>
    <dbReference type="NCBI Taxonomy" id="272630"/>
    <lineage>
        <taxon>Bacteria</taxon>
        <taxon>Pseudomonadati</taxon>
        <taxon>Pseudomonadota</taxon>
        <taxon>Alphaproteobacteria</taxon>
        <taxon>Hyphomicrobiales</taxon>
        <taxon>Methylobacteriaceae</taxon>
        <taxon>Methylorubrum</taxon>
    </lineage>
</organism>
<gene>
    <name evidence="1" type="ordered locus">MexAM1_META2p0539</name>
</gene>
<accession>C5B4K4</accession>
<sequence length="148" mass="15065">MRELVISVLALAVAAFVTVSGIGYVSTGAATRTEATAAASAGFRAYGGALTAYRLSNRALPSPAIWRDELAPYLPGGTPRAPKGYDWSYGHDASGPWFCISADAQEGRAQALRKAADTFPLGAVAVTGACAADGGPEAVAATYRPIGS</sequence>
<dbReference type="Proteomes" id="UP000009081">
    <property type="component" value="Plasmid megaplasmid"/>
</dbReference>
<evidence type="ECO:0000313" key="2">
    <source>
        <dbReference type="Proteomes" id="UP000009081"/>
    </source>
</evidence>
<name>C5B4K4_METEA</name>
<dbReference type="KEGG" id="mea:Mex_2p0539"/>
<keyword evidence="1" id="KW-0614">Plasmid</keyword>
<dbReference type="RefSeq" id="WP_012753845.1">
    <property type="nucleotide sequence ID" value="NC_012811.1"/>
</dbReference>
<dbReference type="EMBL" id="CP001511">
    <property type="protein sequence ID" value="ACS43386.1"/>
    <property type="molecule type" value="Genomic_DNA"/>
</dbReference>
<evidence type="ECO:0008006" key="3">
    <source>
        <dbReference type="Google" id="ProtNLM"/>
    </source>
</evidence>
<reference evidence="1 2" key="1">
    <citation type="journal article" date="2009" name="PLoS ONE">
        <title>Methylobacterium genome sequences: a reference blueprint to investigate microbial metabolism of C1 compounds from natural and industrial sources.</title>
        <authorList>
            <person name="Vuilleumier S."/>
            <person name="Chistoserdova L."/>
            <person name="Lee M.-C."/>
            <person name="Bringel F."/>
            <person name="Lajus A."/>
            <person name="Zhou Y."/>
            <person name="Gourion B."/>
            <person name="Barbe V."/>
            <person name="Chang J."/>
            <person name="Cruveiller S."/>
            <person name="Dossat C."/>
            <person name="Gillett W."/>
            <person name="Gruffaz C."/>
            <person name="Haugen E."/>
            <person name="Hourcade E."/>
            <person name="Levy R."/>
            <person name="Mangenot S."/>
            <person name="Muller E."/>
            <person name="Nadalig T."/>
            <person name="Pagni M."/>
            <person name="Penny C."/>
            <person name="Peyraud R."/>
            <person name="Robinson D.G."/>
            <person name="Roche D."/>
            <person name="Rouy Z."/>
            <person name="Saenampechek C."/>
            <person name="Salvignol G."/>
            <person name="Vallenet D."/>
            <person name="Wu Z."/>
            <person name="Marx C.J."/>
            <person name="Vorholt J.A."/>
            <person name="Olson M.V."/>
            <person name="Kaul R."/>
            <person name="Weissenbach J."/>
            <person name="Medigue C."/>
            <person name="Lidstrom M.E."/>
        </authorList>
    </citation>
    <scope>NUCLEOTIDE SEQUENCE [LARGE SCALE GENOMIC DNA]</scope>
    <source>
        <strain evidence="2">ATCC 14718 / DSM 1338 / JCM 2805 / NCIMB 9133 / AM1</strain>
    </source>
</reference>
<geneLocation type="plasmid" evidence="1 2">
    <name>megaplasmid</name>
</geneLocation>
<proteinExistence type="predicted"/>
<protein>
    <recommendedName>
        <fullName evidence="3">Type II secretion system protein</fullName>
    </recommendedName>
</protein>
<keyword evidence="2" id="KW-1185">Reference proteome</keyword>
<dbReference type="AlphaFoldDB" id="C5B4K4"/>